<dbReference type="Pfam" id="PF05183">
    <property type="entry name" value="RdRP"/>
    <property type="match status" value="1"/>
</dbReference>
<dbReference type="Proteomes" id="UP001208570">
    <property type="component" value="Unassembled WGS sequence"/>
</dbReference>
<comment type="caution">
    <text evidence="2">The sequence shown here is derived from an EMBL/GenBank/DDBJ whole genome shotgun (WGS) entry which is preliminary data.</text>
</comment>
<dbReference type="GO" id="GO:0003723">
    <property type="term" value="F:RNA binding"/>
    <property type="evidence" value="ECO:0007669"/>
    <property type="project" value="UniProtKB-KW"/>
</dbReference>
<evidence type="ECO:0000313" key="2">
    <source>
        <dbReference type="EMBL" id="KAK2144371.1"/>
    </source>
</evidence>
<sequence length="1788" mass="204606">MEVNGQGSQDVDPDRDVVSRLVFLSTETEKHINLERIIHKAFGFNSETTIRQTGEKKHGMHEYICTFEGQVDEPFINVAKSVLTSQPEGRNSIWLAHLMQTGLDDFNSSLRNGAFSFDLSQCSLGALTDHSHFSAHVIWNESYQNDPHALFDFDRDMLKVEFGDLEFGYLSEWSLEISFTELKRAFLVQPESEMKDGGAHYSIYVYLSSIPRFLGATRAEGCDMQEQTAFRRIITIPGVEQVDIGKCSVLKLDLEGVSEKQLIAFVDRLHTSEFNVWWTSLNTVQPRHRFLDDVNMPWSVCWLLSHGYKVSEQLFDEDVDLLYKHEDILYSALKGVLSREIVVNVISELKLYLHDQPSGLDGFVSPGLPNNYTLIRKVVVTPTRVIFLPPEPVQMNRVLRKYDPDNFIMALFRDEDLQLLDPVSSATLEEPIARMKAFLSDGIKADGKTYTFLGCSSSQLCKHSCWMYANDPRRHITLEEILYGIGDLTDIRSVPLYISRFGQFLSSSFNAVDLSELTYQIIEIPDVESNGCCFTHGVGKISTDVAEQIANGCGLSIPSSGFQVVFGGCKGILVADPQIPKGEVHIRPSMKQFDSSHKVLEVVDYSRPQCAHLNRQTITMMSQRGVADEVFFRLQDDYLYKLLEMLTSNEMAYFELDGIQVIFDVKELRDRGISIISDQFFRSLLLVKYEEHLHDLLENTHIPLPLDKGRVLMGVIDESGQLESGQIFIQYSKDADNVTAGTTIVEGPVMITQNPCLYPADLRSFQAVDCPKLYHLVDCLVFSIQGDLPNRSEISRAAADDNWYWTTWHPDLIIRENCEPVEKINFKSNELQRMPTQEDIIEYFANFLNHNNPEDVINTHLAHAEMEEKGIFSEKCLELARLYSAAVDFGEPTSINSKLKPTLFPDFMMRKNRNHENSERIIGKLFRRVTPMVLTSEMHLDVAKALWETDKNNFYTNKPEFGQIAIPGFYRELVERYYQDYAARMQNILDKYEITDESHLFASLIYDMTNSCCLTNGGLQWALLLRTEIGQLKKYFSKIFEANDISVSLPTKSMAWCTIAYQKGRFKSFAWIASSVLASVAETNGTRFLPCGIDEIDYLDPKNIFNMSHVDKEISRFLQLQDTATKMFLTEIRNALPDLECSLIPIDLAKWHIPSVDVYIQLEHSNVGSLEKGFAELCSVIPKLNLIQSDKTTRLDCYITERIIAKKVLVAGQEFIVHVYCDGLLGEDLRQIALNISSGLLGRCLQVLSQFWRLYSKRSPQKHVSVIHICKLTLFYLKIDNNASLNKVLYDFFRMFTDADILLEIQRSSFLSNLRSEDFKFIQQNLLEGLQLLTLSGTHFVLNHKLGPIQNQHICKRITMSTTVWGVLCDQKETVVKCFSVSSGCKVGIRRSHDETSDLYIVEGFGTKQQLLTLMIEIQHFENVVCKARFSRYSLSTGTREPIFEDSYSENDSVVIIPYNKCSYLPNKYKKLTLFVRPISNDFNEERNLQKIFVQYLELVDTVRAQYDEAYHGYLRLVCRFTNFNFSSGERISNYTVADFVRLLNSKPKHMRSCHYPAGVDVKKLNAALQNNGLKPDKTTTDKTIISMCIKPLANDWGRDLHFDVVVNKDLKIQHLRHQPLRIGSVELFRKMRNLPGCKHKEKMADICIRLQGRSYISDSDTEQYSFVTESEEPILTTDDSQLIPNDDLPFLTVHPKFSKLVSFVKQKRTTQYRFPSSAMTQKPGHFTAHVKVGVSKVREYDFRKRKYNNFTEAVLVVPTLPPLHCQDEHQVLIKNILELAIMIGNTL</sequence>
<dbReference type="InterPro" id="IPR057596">
    <property type="entry name" value="RDRP_core"/>
</dbReference>
<dbReference type="InterPro" id="IPR007855">
    <property type="entry name" value="RDRP"/>
</dbReference>
<accession>A0AAD9MUJ7</accession>
<dbReference type="GO" id="GO:0031380">
    <property type="term" value="C:nuclear RNA-directed RNA polymerase complex"/>
    <property type="evidence" value="ECO:0007669"/>
    <property type="project" value="TreeGrafter"/>
</dbReference>
<proteinExistence type="predicted"/>
<dbReference type="PANTHER" id="PTHR23079">
    <property type="entry name" value="RNA-DEPENDENT RNA POLYMERASE"/>
    <property type="match status" value="1"/>
</dbReference>
<dbReference type="GO" id="GO:0003968">
    <property type="term" value="F:RNA-directed RNA polymerase activity"/>
    <property type="evidence" value="ECO:0007669"/>
    <property type="project" value="UniProtKB-KW"/>
</dbReference>
<evidence type="ECO:0000259" key="1">
    <source>
        <dbReference type="Pfam" id="PF05183"/>
    </source>
</evidence>
<name>A0AAD9MUJ7_9ANNE</name>
<keyword evidence="3" id="KW-1185">Reference proteome</keyword>
<gene>
    <name evidence="2" type="ORF">LSH36_764g00028</name>
</gene>
<dbReference type="GO" id="GO:0030422">
    <property type="term" value="P:siRNA processing"/>
    <property type="evidence" value="ECO:0007669"/>
    <property type="project" value="TreeGrafter"/>
</dbReference>
<feature type="domain" description="RDRP core" evidence="1">
    <location>
        <begin position="380"/>
        <end position="929"/>
    </location>
</feature>
<protein>
    <recommendedName>
        <fullName evidence="1">RDRP core domain-containing protein</fullName>
    </recommendedName>
</protein>
<organism evidence="2 3">
    <name type="scientific">Paralvinella palmiformis</name>
    <dbReference type="NCBI Taxonomy" id="53620"/>
    <lineage>
        <taxon>Eukaryota</taxon>
        <taxon>Metazoa</taxon>
        <taxon>Spiralia</taxon>
        <taxon>Lophotrochozoa</taxon>
        <taxon>Annelida</taxon>
        <taxon>Polychaeta</taxon>
        <taxon>Sedentaria</taxon>
        <taxon>Canalipalpata</taxon>
        <taxon>Terebellida</taxon>
        <taxon>Terebelliformia</taxon>
        <taxon>Alvinellidae</taxon>
        <taxon>Paralvinella</taxon>
    </lineage>
</organism>
<evidence type="ECO:0000313" key="3">
    <source>
        <dbReference type="Proteomes" id="UP001208570"/>
    </source>
</evidence>
<dbReference type="EMBL" id="JAODUP010000764">
    <property type="protein sequence ID" value="KAK2144371.1"/>
    <property type="molecule type" value="Genomic_DNA"/>
</dbReference>
<dbReference type="PANTHER" id="PTHR23079:SF55">
    <property type="entry name" value="RNA-DIRECTED RNA POLYMERASE"/>
    <property type="match status" value="1"/>
</dbReference>
<reference evidence="2" key="1">
    <citation type="journal article" date="2023" name="Mol. Biol. Evol.">
        <title>Third-Generation Sequencing Reveals the Adaptive Role of the Epigenome in Three Deep-Sea Polychaetes.</title>
        <authorList>
            <person name="Perez M."/>
            <person name="Aroh O."/>
            <person name="Sun Y."/>
            <person name="Lan Y."/>
            <person name="Juniper S.K."/>
            <person name="Young C.R."/>
            <person name="Angers B."/>
            <person name="Qian P.Y."/>
        </authorList>
    </citation>
    <scope>NUCLEOTIDE SEQUENCE</scope>
    <source>
        <strain evidence="2">P08H-3</strain>
    </source>
</reference>